<dbReference type="AlphaFoldDB" id="A0A495IXV2"/>
<reference evidence="2 3" key="1">
    <citation type="submission" date="2018-10" db="EMBL/GenBank/DDBJ databases">
        <title>Genomic Encyclopedia of Archaeal and Bacterial Type Strains, Phase II (KMG-II): from individual species to whole genera.</title>
        <authorList>
            <person name="Goeker M."/>
        </authorList>
    </citation>
    <scope>NUCLEOTIDE SEQUENCE [LARGE SCALE GENOMIC DNA]</scope>
    <source>
        <strain evidence="2 3">DSM 18602</strain>
    </source>
</reference>
<dbReference type="OrthoDB" id="871919at2"/>
<evidence type="ECO:0000313" key="2">
    <source>
        <dbReference type="EMBL" id="RKR80898.1"/>
    </source>
</evidence>
<gene>
    <name evidence="2" type="ORF">BDD43_1035</name>
</gene>
<keyword evidence="1" id="KW-0732">Signal</keyword>
<evidence type="ECO:0000313" key="3">
    <source>
        <dbReference type="Proteomes" id="UP000268007"/>
    </source>
</evidence>
<name>A0A495IXV2_9SPHI</name>
<evidence type="ECO:0000256" key="1">
    <source>
        <dbReference type="SAM" id="SignalP"/>
    </source>
</evidence>
<keyword evidence="3" id="KW-1185">Reference proteome</keyword>
<comment type="caution">
    <text evidence="2">The sequence shown here is derived from an EMBL/GenBank/DDBJ whole genome shotgun (WGS) entry which is preliminary data.</text>
</comment>
<dbReference type="EMBL" id="RBKU01000001">
    <property type="protein sequence ID" value="RKR80898.1"/>
    <property type="molecule type" value="Genomic_DNA"/>
</dbReference>
<accession>A0A495IXV2</accession>
<dbReference type="Proteomes" id="UP000268007">
    <property type="component" value="Unassembled WGS sequence"/>
</dbReference>
<evidence type="ECO:0008006" key="4">
    <source>
        <dbReference type="Google" id="ProtNLM"/>
    </source>
</evidence>
<feature type="chain" id="PRO_5019842981" description="Outer membrane protein with beta-barrel domain" evidence="1">
    <location>
        <begin position="23"/>
        <end position="305"/>
    </location>
</feature>
<organism evidence="2 3">
    <name type="scientific">Mucilaginibacter gracilis</name>
    <dbReference type="NCBI Taxonomy" id="423350"/>
    <lineage>
        <taxon>Bacteria</taxon>
        <taxon>Pseudomonadati</taxon>
        <taxon>Bacteroidota</taxon>
        <taxon>Sphingobacteriia</taxon>
        <taxon>Sphingobacteriales</taxon>
        <taxon>Sphingobacteriaceae</taxon>
        <taxon>Mucilaginibacter</taxon>
    </lineage>
</organism>
<proteinExistence type="predicted"/>
<sequence>MNLFYKLPLLFLFSSSVSLAYAQTDTTTTADTSGTEKSHLKIGVSYVNNSVYLGRTDTITTPGITPTISYTLKSGLYFSGAMDFVTNRKKNTLDGGNLEIGYDHSFTDDFEGGLSLTKLFYNSNSTQVSSSLSSVITAYADYDIADIITPAVLLSYNIDKSSTGSDFIFSPNLSHDFDIEGIFSDNDFLVISPQAGLNAGSQNYYAGYLEKKNRISKKVANAVNAAYNSYYDALGQFKLLDYEITAPIVYKNGHFRFSFTPTYTFAQNNLPQSTAAEKAITKSIESGSPYKSSIFYFSVGVSLKF</sequence>
<protein>
    <recommendedName>
        <fullName evidence="4">Outer membrane protein with beta-barrel domain</fullName>
    </recommendedName>
</protein>
<dbReference type="RefSeq" id="WP_121196718.1">
    <property type="nucleotide sequence ID" value="NZ_RBKU01000001.1"/>
</dbReference>
<feature type="signal peptide" evidence="1">
    <location>
        <begin position="1"/>
        <end position="22"/>
    </location>
</feature>